<dbReference type="RefSeq" id="WP_014812267.1">
    <property type="nucleotide sequence ID" value="NC_018025.1"/>
</dbReference>
<protein>
    <submittedName>
        <fullName evidence="1">Uncharacterized protein</fullName>
    </submittedName>
</protein>
<reference evidence="2" key="1">
    <citation type="submission" date="2012-06" db="EMBL/GenBank/DDBJ databases">
        <title>Complete sequence of chromosome of Desulfomonile tiedjei DSM 6799.</title>
        <authorList>
            <person name="Lucas S."/>
            <person name="Copeland A."/>
            <person name="Lapidus A."/>
            <person name="Glavina del Rio T."/>
            <person name="Dalin E."/>
            <person name="Tice H."/>
            <person name="Bruce D."/>
            <person name="Goodwin L."/>
            <person name="Pitluck S."/>
            <person name="Peters L."/>
            <person name="Ovchinnikova G."/>
            <person name="Zeytun A."/>
            <person name="Lu M."/>
            <person name="Kyrpides N."/>
            <person name="Mavromatis K."/>
            <person name="Ivanova N."/>
            <person name="Brettin T."/>
            <person name="Detter J.C."/>
            <person name="Han C."/>
            <person name="Larimer F."/>
            <person name="Land M."/>
            <person name="Hauser L."/>
            <person name="Markowitz V."/>
            <person name="Cheng J.-F."/>
            <person name="Hugenholtz P."/>
            <person name="Woyke T."/>
            <person name="Wu D."/>
            <person name="Spring S."/>
            <person name="Schroeder M."/>
            <person name="Brambilla E."/>
            <person name="Klenk H.-P."/>
            <person name="Eisen J.A."/>
        </authorList>
    </citation>
    <scope>NUCLEOTIDE SEQUENCE [LARGE SCALE GENOMIC DNA]</scope>
    <source>
        <strain evidence="2">ATCC 49306 / DSM 6799 / DCB-1</strain>
    </source>
</reference>
<accession>I4CC62</accession>
<evidence type="ECO:0000313" key="1">
    <source>
        <dbReference type="EMBL" id="AFM27153.1"/>
    </source>
</evidence>
<dbReference type="KEGG" id="dti:Desti_4523"/>
<proteinExistence type="predicted"/>
<gene>
    <name evidence="1" type="ordered locus">Desti_4523</name>
</gene>
<name>I4CC62_DESTA</name>
<dbReference type="STRING" id="706587.Desti_4523"/>
<organism evidence="1 2">
    <name type="scientific">Desulfomonile tiedjei (strain ATCC 49306 / DSM 6799 / DCB-1)</name>
    <dbReference type="NCBI Taxonomy" id="706587"/>
    <lineage>
        <taxon>Bacteria</taxon>
        <taxon>Pseudomonadati</taxon>
        <taxon>Thermodesulfobacteriota</taxon>
        <taxon>Desulfomonilia</taxon>
        <taxon>Desulfomonilales</taxon>
        <taxon>Desulfomonilaceae</taxon>
        <taxon>Desulfomonile</taxon>
    </lineage>
</organism>
<dbReference type="AlphaFoldDB" id="I4CC62"/>
<evidence type="ECO:0000313" key="2">
    <source>
        <dbReference type="Proteomes" id="UP000006055"/>
    </source>
</evidence>
<dbReference type="HOGENOM" id="CLU_1508297_0_0_7"/>
<dbReference type="Proteomes" id="UP000006055">
    <property type="component" value="Chromosome"/>
</dbReference>
<keyword evidence="2" id="KW-1185">Reference proteome</keyword>
<sequence>MKRYTHSIRAVRQGRTHYYAQQFQSFDSVKSVLFFLVPLIAILSVHVSVCQAQMQPEPGQTIVCENIQKQIDSLIAVSRDPNLSDQEKISRLSKSWSDSLMAIMQFAGKDPDTVKQSTDITGPIAGMLGQALQSVKPDGTVQDDTRHNLDKVGELIRPYLNVMKMICPKIVLPESVPK</sequence>
<dbReference type="EMBL" id="CP003360">
    <property type="protein sequence ID" value="AFM27153.1"/>
    <property type="molecule type" value="Genomic_DNA"/>
</dbReference>